<evidence type="ECO:0000313" key="2">
    <source>
        <dbReference type="Proteomes" id="UP000018888"/>
    </source>
</evidence>
<comment type="caution">
    <text evidence="1">The sequence shown here is derived from an EMBL/GenBank/DDBJ whole genome shotgun (WGS) entry which is preliminary data.</text>
</comment>
<organism evidence="1 2">
    <name type="scientific">Rhizophagus irregularis (strain DAOM 181602 / DAOM 197198 / MUCL 43194)</name>
    <name type="common">Arbuscular mycorrhizal fungus</name>
    <name type="synonym">Glomus intraradices</name>
    <dbReference type="NCBI Taxonomy" id="747089"/>
    <lineage>
        <taxon>Eukaryota</taxon>
        <taxon>Fungi</taxon>
        <taxon>Fungi incertae sedis</taxon>
        <taxon>Mucoromycota</taxon>
        <taxon>Glomeromycotina</taxon>
        <taxon>Glomeromycetes</taxon>
        <taxon>Glomerales</taxon>
        <taxon>Glomeraceae</taxon>
        <taxon>Rhizophagus</taxon>
    </lineage>
</organism>
<proteinExistence type="predicted"/>
<sequence>VIKLVLKMKLNYVMNANNHILNTSGVNNVIPNDFNKIFQSGLVKMNLLINLFKKHNLMLKIVMKF</sequence>
<feature type="non-terminal residue" evidence="1">
    <location>
        <position position="1"/>
    </location>
</feature>
<keyword evidence="2" id="KW-1185">Reference proteome</keyword>
<dbReference type="Proteomes" id="UP000018888">
    <property type="component" value="Unassembled WGS sequence"/>
</dbReference>
<accession>A0A2P4PNB7</accession>
<protein>
    <submittedName>
        <fullName evidence="1">Uncharacterized protein</fullName>
    </submittedName>
</protein>
<dbReference type="AlphaFoldDB" id="A0A2P4PNB7"/>
<gene>
    <name evidence="1" type="ORF">GLOIN_2v1653704</name>
</gene>
<dbReference type="EMBL" id="AUPC02000182">
    <property type="protein sequence ID" value="POG66881.1"/>
    <property type="molecule type" value="Genomic_DNA"/>
</dbReference>
<reference evidence="1 2" key="2">
    <citation type="journal article" date="2018" name="New Phytol.">
        <title>High intraspecific genome diversity in the model arbuscular mycorrhizal symbiont Rhizophagus irregularis.</title>
        <authorList>
            <person name="Chen E.C.H."/>
            <person name="Morin E."/>
            <person name="Beaudet D."/>
            <person name="Noel J."/>
            <person name="Yildirir G."/>
            <person name="Ndikumana S."/>
            <person name="Charron P."/>
            <person name="St-Onge C."/>
            <person name="Giorgi J."/>
            <person name="Kruger M."/>
            <person name="Marton T."/>
            <person name="Ropars J."/>
            <person name="Grigoriev I.V."/>
            <person name="Hainaut M."/>
            <person name="Henrissat B."/>
            <person name="Roux C."/>
            <person name="Martin F."/>
            <person name="Corradi N."/>
        </authorList>
    </citation>
    <scope>NUCLEOTIDE SEQUENCE [LARGE SCALE GENOMIC DNA]</scope>
    <source>
        <strain evidence="1 2">DAOM 197198</strain>
    </source>
</reference>
<evidence type="ECO:0000313" key="1">
    <source>
        <dbReference type="EMBL" id="POG66881.1"/>
    </source>
</evidence>
<name>A0A2P4PNB7_RHIID</name>
<reference evidence="1 2" key="1">
    <citation type="journal article" date="2013" name="Proc. Natl. Acad. Sci. U.S.A.">
        <title>Genome of an arbuscular mycorrhizal fungus provides insight into the oldest plant symbiosis.</title>
        <authorList>
            <person name="Tisserant E."/>
            <person name="Malbreil M."/>
            <person name="Kuo A."/>
            <person name="Kohler A."/>
            <person name="Symeonidi A."/>
            <person name="Balestrini R."/>
            <person name="Charron P."/>
            <person name="Duensing N."/>
            <person name="Frei Dit Frey N."/>
            <person name="Gianinazzi-Pearson V."/>
            <person name="Gilbert L.B."/>
            <person name="Handa Y."/>
            <person name="Herr J.R."/>
            <person name="Hijri M."/>
            <person name="Koul R."/>
            <person name="Kawaguchi M."/>
            <person name="Krajinski F."/>
            <person name="Lammers P.J."/>
            <person name="Masclaux F.G."/>
            <person name="Murat C."/>
            <person name="Morin E."/>
            <person name="Ndikumana S."/>
            <person name="Pagni M."/>
            <person name="Petitpierre D."/>
            <person name="Requena N."/>
            <person name="Rosikiewicz P."/>
            <person name="Riley R."/>
            <person name="Saito K."/>
            <person name="San Clemente H."/>
            <person name="Shapiro H."/>
            <person name="van Tuinen D."/>
            <person name="Becard G."/>
            <person name="Bonfante P."/>
            <person name="Paszkowski U."/>
            <person name="Shachar-Hill Y.Y."/>
            <person name="Tuskan G.A."/>
            <person name="Young P.W."/>
            <person name="Sanders I.R."/>
            <person name="Henrissat B."/>
            <person name="Rensing S.A."/>
            <person name="Grigoriev I.V."/>
            <person name="Corradi N."/>
            <person name="Roux C."/>
            <person name="Martin F."/>
        </authorList>
    </citation>
    <scope>NUCLEOTIDE SEQUENCE [LARGE SCALE GENOMIC DNA]</scope>
    <source>
        <strain evidence="1 2">DAOM 197198</strain>
    </source>
</reference>